<feature type="compositionally biased region" description="Basic and acidic residues" evidence="2">
    <location>
        <begin position="788"/>
        <end position="802"/>
    </location>
</feature>
<evidence type="ECO:0000313" key="6">
    <source>
        <dbReference type="Proteomes" id="UP000001025"/>
    </source>
</evidence>
<feature type="region of interest" description="Disordered" evidence="2">
    <location>
        <begin position="738"/>
        <end position="813"/>
    </location>
</feature>
<feature type="domain" description="YhaN AAA" evidence="4">
    <location>
        <begin position="6"/>
        <end position="196"/>
    </location>
</feature>
<dbReference type="PANTHER" id="PTHR41259:SF1">
    <property type="entry name" value="DOUBLE-STRAND BREAK REPAIR RAD50 ATPASE, PUTATIVE-RELATED"/>
    <property type="match status" value="1"/>
</dbReference>
<keyword evidence="3" id="KW-0472">Membrane</keyword>
<dbReference type="Pfam" id="PF13514">
    <property type="entry name" value="AAA_27"/>
    <property type="match status" value="1"/>
</dbReference>
<keyword evidence="3" id="KW-1133">Transmembrane helix</keyword>
<name>Q7UXY4_RHOBA</name>
<evidence type="ECO:0000259" key="4">
    <source>
        <dbReference type="Pfam" id="PF13514"/>
    </source>
</evidence>
<feature type="compositionally biased region" description="Basic residues" evidence="2">
    <location>
        <begin position="770"/>
        <end position="787"/>
    </location>
</feature>
<feature type="transmembrane region" description="Helical" evidence="3">
    <location>
        <begin position="502"/>
        <end position="524"/>
    </location>
</feature>
<keyword evidence="3" id="KW-0812">Transmembrane</keyword>
<dbReference type="eggNOG" id="COG4717">
    <property type="taxonomic scope" value="Bacteria"/>
</dbReference>
<feature type="region of interest" description="Disordered" evidence="2">
    <location>
        <begin position="1317"/>
        <end position="1355"/>
    </location>
</feature>
<dbReference type="PANTHER" id="PTHR41259">
    <property type="entry name" value="DOUBLE-STRAND BREAK REPAIR RAD50 ATPASE, PUTATIVE-RELATED"/>
    <property type="match status" value="1"/>
</dbReference>
<dbReference type="STRING" id="243090.RB1013"/>
<accession>Q7UXY4</accession>
<dbReference type="InParanoid" id="Q7UXY4"/>
<dbReference type="HOGENOM" id="CLU_006135_0_0_0"/>
<dbReference type="OrthoDB" id="9764467at2"/>
<dbReference type="PATRIC" id="fig|243090.15.peg.474"/>
<dbReference type="eggNOG" id="COG0419">
    <property type="taxonomic scope" value="Bacteria"/>
</dbReference>
<feature type="coiled-coil region" evidence="1">
    <location>
        <begin position="560"/>
        <end position="619"/>
    </location>
</feature>
<evidence type="ECO:0000313" key="5">
    <source>
        <dbReference type="EMBL" id="CAD71867.1"/>
    </source>
</evidence>
<keyword evidence="6" id="KW-1185">Reference proteome</keyword>
<evidence type="ECO:0000256" key="2">
    <source>
        <dbReference type="SAM" id="MobiDB-lite"/>
    </source>
</evidence>
<dbReference type="Proteomes" id="UP000001025">
    <property type="component" value="Chromosome"/>
</dbReference>
<gene>
    <name evidence="5" type="ordered locus">RB1013</name>
</gene>
<dbReference type="Gene3D" id="3.40.50.300">
    <property type="entry name" value="P-loop containing nucleotide triphosphate hydrolases"/>
    <property type="match status" value="2"/>
</dbReference>
<feature type="coiled-coil region" evidence="1">
    <location>
        <begin position="682"/>
        <end position="709"/>
    </location>
</feature>
<dbReference type="InterPro" id="IPR027417">
    <property type="entry name" value="P-loop_NTPase"/>
</dbReference>
<protein>
    <recommendedName>
        <fullName evidence="4">YhaN AAA domain-containing protein</fullName>
    </recommendedName>
</protein>
<proteinExistence type="predicted"/>
<feature type="coiled-coil region" evidence="1">
    <location>
        <begin position="346"/>
        <end position="373"/>
    </location>
</feature>
<evidence type="ECO:0000256" key="1">
    <source>
        <dbReference type="SAM" id="Coils"/>
    </source>
</evidence>
<dbReference type="KEGG" id="rba:RB1013"/>
<dbReference type="SUPFAM" id="SSF52540">
    <property type="entry name" value="P-loop containing nucleoside triphosphate hydrolases"/>
    <property type="match status" value="1"/>
</dbReference>
<dbReference type="InterPro" id="IPR038734">
    <property type="entry name" value="YhaN_AAA"/>
</dbReference>
<organism evidence="5 6">
    <name type="scientific">Rhodopirellula baltica (strain DSM 10527 / NCIMB 13988 / SH1)</name>
    <dbReference type="NCBI Taxonomy" id="243090"/>
    <lineage>
        <taxon>Bacteria</taxon>
        <taxon>Pseudomonadati</taxon>
        <taxon>Planctomycetota</taxon>
        <taxon>Planctomycetia</taxon>
        <taxon>Pirellulales</taxon>
        <taxon>Pirellulaceae</taxon>
        <taxon>Rhodopirellula</taxon>
    </lineage>
</organism>
<reference evidence="5 6" key="1">
    <citation type="journal article" date="2003" name="Proc. Natl. Acad. Sci. U.S.A.">
        <title>Complete genome sequence of the marine planctomycete Pirellula sp. strain 1.</title>
        <authorList>
            <person name="Gloeckner F.O."/>
            <person name="Kube M."/>
            <person name="Bauer M."/>
            <person name="Teeling H."/>
            <person name="Lombardot T."/>
            <person name="Ludwig W."/>
            <person name="Gade D."/>
            <person name="Beck A."/>
            <person name="Borzym K."/>
            <person name="Heitmann K."/>
            <person name="Rabus R."/>
            <person name="Schlesner H."/>
            <person name="Amann R."/>
            <person name="Reinhardt R."/>
        </authorList>
    </citation>
    <scope>NUCLEOTIDE SEQUENCE [LARGE SCALE GENOMIC DNA]</scope>
    <source>
        <strain evidence="6">DSM 10527 / NCIMB 13988 / SH1</strain>
    </source>
</reference>
<dbReference type="EMBL" id="BX294134">
    <property type="protein sequence ID" value="CAD71867.1"/>
    <property type="molecule type" value="Genomic_DNA"/>
</dbReference>
<feature type="transmembrane region" description="Helical" evidence="3">
    <location>
        <begin position="536"/>
        <end position="555"/>
    </location>
</feature>
<sequence>MGTEIMKIKDIQIDGFGVWTGLSVDSLPEGMTLFYGPNEAGKTTLMQFLRAMLYGFTEERRQKYLPPIHGGTPGGAIRVTGPGGGYEVRRHSQLTDTDVTGRLTVTGSDGLAQGQHRLGMLLGQIDEPIFTNVFAIGIRELQELSTLDDTSAADELYKLSSGLDRVSLVDVLRSLRAGRNEVVGKREVESDENEAAIGKLASMMTKREKLRDEIQRLSGSTRRWSELATQRRTQSQEIETLRSRMIAWEREARCVEIATSVYDKWQERDQIRSEIDSIEGEAALPDEAPGQLVQIEAMLEDRRSKLEEIKTKRRGLRDKSEQLPINKRLFDLQGRIEAASQQATWIEALEEQIDRLDNQIEKARNQVDADADRLGIEEDERVRLGDGDDGDLPDLSRSTLSALSAPAKHVKEQMFLLKQARAEGKTHKVRKEKLQDQLQEILQRAHATDLQQAIRRENDNISTLRQRIQLGQHLEKLKRHHKDLERESVELTTDEAVPIDRLWLLSLPFIAGGMLLLYGMFNVFQIETFVAEPNPTQGMLCIMFGAMALLVYYLSREKGQRNTARDLDDCERQIDSVKRQLREIEAEREDLDSSLSVSSESLEARLRESESLLAELDESMPLYHAHEAAHQSYQGAYKRAQKAAEGLKTARREWTATLDRLGLSTTLSPKSVRVLGDGYEALQTSMRRLTELKEERSQRQRERQSLAKRIETLYLEAIDASDDALKALQDSDDHEFANQANEYDDYSDGYESNEYEDADEDDYSESYARSQRKNPKKNRGDKRNRNRDRRDDNRSSETENSRSKRPVTMRSNPLDQLNHLHEEVARQQHWVKQRRQLKEHDLQLKKQQLTHSRAIERAEQQRRALWAKCGVATPEQFYEIVDRKSLLVQHNAQFESIDQQVRSMIGNSVEYDDVAREIDGAKSTDLERRWDSLTTRMTETEARIATLQTAQGELAQSMKQLGDDDRLMTARLELGCVERQLNQLSRRWQTLSMASCLLEDVCGTVENERQPETLREASSFLNQLTDGKYVRIWTPLGSNQLKIDDSEGNSLPLDVLSRGTGEAVFIALRLSLAAAYARRGVMLPLVLDDVLVNFDGSRAEHAARTLKTFAELGHQVMMFTCHEHIVEIFHEIGVEVRQMPAQGTPGRAQILPPPVEETYEEEEYVYEEEYVEEEPEMEVEEVEPDPTPEPLPIVIEAPKPEPVVVVAPPVVKPAPKPIELVVEDRRPIKPKSKFRYKFQDIARQHRRVRRPELIIERPVRRPEPKVEVIEEVTTPDAIGWAWFQREPADGRIDADEAAAEAARNQWLDEEDREMQAVVSEAEEIGSLVHNEATRSKSGGSSDSSSSWWTGERTKS</sequence>
<keyword evidence="1" id="KW-0175">Coiled coil</keyword>
<feature type="coiled-coil region" evidence="1">
    <location>
        <begin position="292"/>
        <end position="319"/>
    </location>
</feature>
<feature type="coiled-coil region" evidence="1">
    <location>
        <begin position="193"/>
        <end position="251"/>
    </location>
</feature>
<feature type="compositionally biased region" description="Acidic residues" evidence="2">
    <location>
        <begin position="742"/>
        <end position="764"/>
    </location>
</feature>
<dbReference type="EnsemblBacteria" id="CAD71867">
    <property type="protein sequence ID" value="CAD71867"/>
    <property type="gene ID" value="RB1013"/>
</dbReference>
<feature type="compositionally biased region" description="Low complexity" evidence="2">
    <location>
        <begin position="1335"/>
        <end position="1346"/>
    </location>
</feature>
<feature type="coiled-coil region" evidence="1">
    <location>
        <begin position="417"/>
        <end position="494"/>
    </location>
</feature>
<evidence type="ECO:0000256" key="3">
    <source>
        <dbReference type="SAM" id="Phobius"/>
    </source>
</evidence>